<sequence length="309" mass="34214">MSSTTRPLPTGGPSAGGDDLDDLFEYDIGGSNDPFSENYEPSAAPAKQKPDSNKDRDGDDGLGLDAEVEVTKKARVPRVKLDEHRLLSDAGIPKLRKRAKDHLKFKGKGHEFSDAAKLLAFYQLWLDDLFPKARFIDALAMVEKMGHKKMMQTMRMEWINEGKPRPSERESSLFEEPTLPPQEEEQRPGTAPRIAPIFEKPTTQRPTTPDHPPDDEMEDLYDATPRPARQAQPAATEATTSIFGAGNSIFGPQKTPVDDGPPDDDLDALLAEEEIMNTKNVPSAPKPAAPPVDDFDDEMEAMADMDDMW</sequence>
<evidence type="ECO:0000256" key="7">
    <source>
        <dbReference type="RuleBase" id="RU366049"/>
    </source>
</evidence>
<dbReference type="EMBL" id="JBFCZG010000008">
    <property type="protein sequence ID" value="KAL3418916.1"/>
    <property type="molecule type" value="Genomic_DNA"/>
</dbReference>
<accession>A0ABR4P6H6</accession>
<protein>
    <recommendedName>
        <fullName evidence="7">Chromosome segregation in meiosis protein</fullName>
    </recommendedName>
</protein>
<evidence type="ECO:0000313" key="11">
    <source>
        <dbReference type="Proteomes" id="UP001629113"/>
    </source>
</evidence>
<dbReference type="InterPro" id="IPR012923">
    <property type="entry name" value="Csm3"/>
</dbReference>
<dbReference type="InterPro" id="IPR040038">
    <property type="entry name" value="TIPIN/Csm3/Swi3"/>
</dbReference>
<reference evidence="10 11" key="1">
    <citation type="submission" date="2024-06" db="EMBL/GenBank/DDBJ databases">
        <title>Complete genome of Phlyctema vagabunda strain 19-DSS-EL-015.</title>
        <authorList>
            <person name="Fiorenzani C."/>
        </authorList>
    </citation>
    <scope>NUCLEOTIDE SEQUENCE [LARGE SCALE GENOMIC DNA]</scope>
    <source>
        <strain evidence="10 11">19-DSS-EL-015</strain>
    </source>
</reference>
<feature type="compositionally biased region" description="Basic and acidic residues" evidence="8">
    <location>
        <begin position="162"/>
        <end position="172"/>
    </location>
</feature>
<gene>
    <name evidence="10" type="ORF">PVAG01_09137</name>
</gene>
<keyword evidence="4" id="KW-0236">DNA replication inhibitor</keyword>
<dbReference type="PANTHER" id="PTHR13220:SF11">
    <property type="entry name" value="TIMELESS-INTERACTING PROTEIN"/>
    <property type="match status" value="1"/>
</dbReference>
<feature type="domain" description="Chromosome segregation in meiosis protein 3" evidence="9">
    <location>
        <begin position="80"/>
        <end position="162"/>
    </location>
</feature>
<comment type="caution">
    <text evidence="10">The sequence shown here is derived from an EMBL/GenBank/DDBJ whole genome shotgun (WGS) entry which is preliminary data.</text>
</comment>
<feature type="compositionally biased region" description="Low complexity" evidence="8">
    <location>
        <begin position="223"/>
        <end position="240"/>
    </location>
</feature>
<evidence type="ECO:0000256" key="6">
    <source>
        <dbReference type="ARBA" id="ARBA00023306"/>
    </source>
</evidence>
<evidence type="ECO:0000313" key="10">
    <source>
        <dbReference type="EMBL" id="KAL3418916.1"/>
    </source>
</evidence>
<evidence type="ECO:0000256" key="8">
    <source>
        <dbReference type="SAM" id="MobiDB-lite"/>
    </source>
</evidence>
<dbReference type="Proteomes" id="UP001629113">
    <property type="component" value="Unassembled WGS sequence"/>
</dbReference>
<proteinExistence type="inferred from homology"/>
<evidence type="ECO:0000256" key="4">
    <source>
        <dbReference type="ARBA" id="ARBA00022880"/>
    </source>
</evidence>
<comment type="function">
    <text evidence="7">Plays an important role in the control of DNA replication and the maintenance of replication fork stability.</text>
</comment>
<keyword evidence="3 7" id="KW-0227">DNA damage</keyword>
<keyword evidence="11" id="KW-1185">Reference proteome</keyword>
<evidence type="ECO:0000256" key="5">
    <source>
        <dbReference type="ARBA" id="ARBA00023242"/>
    </source>
</evidence>
<evidence type="ECO:0000259" key="9">
    <source>
        <dbReference type="Pfam" id="PF07962"/>
    </source>
</evidence>
<feature type="region of interest" description="Disordered" evidence="8">
    <location>
        <begin position="1"/>
        <end position="67"/>
    </location>
</feature>
<comment type="subcellular location">
    <subcellularLocation>
        <location evidence="1 7">Nucleus</location>
    </subcellularLocation>
</comment>
<evidence type="ECO:0000256" key="1">
    <source>
        <dbReference type="ARBA" id="ARBA00004123"/>
    </source>
</evidence>
<keyword evidence="5 7" id="KW-0539">Nucleus</keyword>
<organism evidence="10 11">
    <name type="scientific">Phlyctema vagabunda</name>
    <dbReference type="NCBI Taxonomy" id="108571"/>
    <lineage>
        <taxon>Eukaryota</taxon>
        <taxon>Fungi</taxon>
        <taxon>Dikarya</taxon>
        <taxon>Ascomycota</taxon>
        <taxon>Pezizomycotina</taxon>
        <taxon>Leotiomycetes</taxon>
        <taxon>Helotiales</taxon>
        <taxon>Dermateaceae</taxon>
        <taxon>Phlyctema</taxon>
    </lineage>
</organism>
<feature type="region of interest" description="Disordered" evidence="8">
    <location>
        <begin position="276"/>
        <end position="295"/>
    </location>
</feature>
<dbReference type="PANTHER" id="PTHR13220">
    <property type="entry name" value="TIMELESS INTERACTING-RELATED"/>
    <property type="match status" value="1"/>
</dbReference>
<name>A0ABR4P6H6_9HELO</name>
<feature type="compositionally biased region" description="Basic and acidic residues" evidence="8">
    <location>
        <begin position="48"/>
        <end position="59"/>
    </location>
</feature>
<evidence type="ECO:0000256" key="2">
    <source>
        <dbReference type="ARBA" id="ARBA00006075"/>
    </source>
</evidence>
<comment type="similarity">
    <text evidence="2 7">Belongs to the CSM3 family.</text>
</comment>
<evidence type="ECO:0000256" key="3">
    <source>
        <dbReference type="ARBA" id="ARBA00022763"/>
    </source>
</evidence>
<keyword evidence="6 7" id="KW-0131">Cell cycle</keyword>
<feature type="region of interest" description="Disordered" evidence="8">
    <location>
        <begin position="162"/>
        <end position="265"/>
    </location>
</feature>
<dbReference type="Pfam" id="PF07962">
    <property type="entry name" value="Swi3"/>
    <property type="match status" value="1"/>
</dbReference>